<keyword evidence="1" id="KW-0732">Signal</keyword>
<sequence length="270" mass="30723">MICGLCGLALLFPGQASAGAWVNAHEQLKLFLTQQKTREWVKKSPYPSVFREVRKATEKQAYLEYGWRPDVTLTGNIILSNHTTGPHHLETKWLGAGIRHKADWAKLDIIPFKSEFRNQHKKISKAASIEFGLRQDEGYHSRTGISLALSQGEKIEVARLDYLELLVEVNQELVLWSSDEGFYRAHNKIMLTKDGFSLNYNRLDSFSFGEKLHNDHIGCWEVAFPAALFFGKTLPENTSVKLGKGDGFRKGYETASGERIYLQLKFDLML</sequence>
<gene>
    <name evidence="2" type="ORF">IMCC14465_14540</name>
</gene>
<dbReference type="EMBL" id="ALYF01000003">
    <property type="protein sequence ID" value="EJW21658.1"/>
    <property type="molecule type" value="Genomic_DNA"/>
</dbReference>
<organism evidence="2 3">
    <name type="scientific">alpha proteobacterium IMCC14465</name>
    <dbReference type="NCBI Taxonomy" id="1220535"/>
    <lineage>
        <taxon>Bacteria</taxon>
        <taxon>Pseudomonadati</taxon>
        <taxon>Pseudomonadota</taxon>
        <taxon>Alphaproteobacteria</taxon>
        <taxon>PS1 clade</taxon>
    </lineage>
</organism>
<comment type="caution">
    <text evidence="2">The sequence shown here is derived from an EMBL/GenBank/DDBJ whole genome shotgun (WGS) entry which is preliminary data.</text>
</comment>
<dbReference type="Proteomes" id="UP000004836">
    <property type="component" value="Unassembled WGS sequence"/>
</dbReference>
<evidence type="ECO:0000313" key="2">
    <source>
        <dbReference type="EMBL" id="EJW21658.1"/>
    </source>
</evidence>
<name>J9DHT3_9PROT</name>
<keyword evidence="3" id="KW-1185">Reference proteome</keyword>
<accession>J9DHT3</accession>
<proteinExistence type="predicted"/>
<feature type="signal peptide" evidence="1">
    <location>
        <begin position="1"/>
        <end position="18"/>
    </location>
</feature>
<evidence type="ECO:0000313" key="3">
    <source>
        <dbReference type="Proteomes" id="UP000004836"/>
    </source>
</evidence>
<protein>
    <recommendedName>
        <fullName evidence="4">Alginate export domain-containing protein</fullName>
    </recommendedName>
</protein>
<reference evidence="2 3" key="1">
    <citation type="journal article" date="2012" name="J. Bacteriol.">
        <title>Genome Sequence of Strain IMCC14465, Isolated from the East Sea, Belonging to the PS1 Clade of Alphaproteobacteria.</title>
        <authorList>
            <person name="Yang S.J."/>
            <person name="Kang I."/>
            <person name="Cho J.C."/>
        </authorList>
    </citation>
    <scope>NUCLEOTIDE SEQUENCE [LARGE SCALE GENOMIC DNA]</scope>
    <source>
        <strain evidence="2 3">IMCC14465</strain>
    </source>
</reference>
<dbReference type="AlphaFoldDB" id="J9DHT3"/>
<feature type="chain" id="PRO_5003823144" description="Alginate export domain-containing protein" evidence="1">
    <location>
        <begin position="19"/>
        <end position="270"/>
    </location>
</feature>
<evidence type="ECO:0008006" key="4">
    <source>
        <dbReference type="Google" id="ProtNLM"/>
    </source>
</evidence>
<evidence type="ECO:0000256" key="1">
    <source>
        <dbReference type="SAM" id="SignalP"/>
    </source>
</evidence>